<name>A0A238BKW2_9BILA</name>
<feature type="compositionally biased region" description="Acidic residues" evidence="1">
    <location>
        <begin position="68"/>
        <end position="83"/>
    </location>
</feature>
<gene>
    <name evidence="3" type="ORF">X798_06948</name>
</gene>
<dbReference type="EMBL" id="KZ270235">
    <property type="protein sequence ID" value="OZC06067.1"/>
    <property type="molecule type" value="Genomic_DNA"/>
</dbReference>
<evidence type="ECO:0000256" key="2">
    <source>
        <dbReference type="SAM" id="SignalP"/>
    </source>
</evidence>
<feature type="signal peptide" evidence="2">
    <location>
        <begin position="1"/>
        <end position="19"/>
    </location>
</feature>
<protein>
    <submittedName>
        <fullName evidence="3">Uncharacterized protein</fullName>
    </submittedName>
</protein>
<accession>A0A238BKW2</accession>
<evidence type="ECO:0000256" key="1">
    <source>
        <dbReference type="SAM" id="MobiDB-lite"/>
    </source>
</evidence>
<organism evidence="3 4">
    <name type="scientific">Onchocerca flexuosa</name>
    <dbReference type="NCBI Taxonomy" id="387005"/>
    <lineage>
        <taxon>Eukaryota</taxon>
        <taxon>Metazoa</taxon>
        <taxon>Ecdysozoa</taxon>
        <taxon>Nematoda</taxon>
        <taxon>Chromadorea</taxon>
        <taxon>Rhabditida</taxon>
        <taxon>Spirurina</taxon>
        <taxon>Spiruromorpha</taxon>
        <taxon>Filarioidea</taxon>
        <taxon>Onchocercidae</taxon>
        <taxon>Onchocerca</taxon>
    </lineage>
</organism>
<dbReference type="OrthoDB" id="5884047at2759"/>
<feature type="chain" id="PRO_5011969123" evidence="2">
    <location>
        <begin position="20"/>
        <end position="146"/>
    </location>
</feature>
<feature type="compositionally biased region" description="Acidic residues" evidence="1">
    <location>
        <begin position="41"/>
        <end position="59"/>
    </location>
</feature>
<keyword evidence="4" id="KW-1185">Reference proteome</keyword>
<evidence type="ECO:0000313" key="4">
    <source>
        <dbReference type="Proteomes" id="UP000242913"/>
    </source>
</evidence>
<reference evidence="3 4" key="1">
    <citation type="submission" date="2015-12" db="EMBL/GenBank/DDBJ databases">
        <title>Draft genome of the nematode, Onchocerca flexuosa.</title>
        <authorList>
            <person name="Mitreva M."/>
        </authorList>
    </citation>
    <scope>NUCLEOTIDE SEQUENCE [LARGE SCALE GENOMIC DNA]</scope>
    <source>
        <strain evidence="3">Red Deer</strain>
    </source>
</reference>
<keyword evidence="2" id="KW-0732">Signal</keyword>
<dbReference type="AlphaFoldDB" id="A0A238BKW2"/>
<feature type="region of interest" description="Disordered" evidence="1">
    <location>
        <begin position="40"/>
        <end position="87"/>
    </location>
</feature>
<sequence length="146" mass="16269">MSLLLFCILGTSMLLATLQENPKTLTMDNVKIDINNYSDNSNDDYTSESDDNNSDDDSAIFDISDLSDSNDDDYISDSDDNNSDENGNVTFTITSWNNASAFDRMILMQLRTTGFINDTMLPWISGRLLAIKIDVNTAEVTNIQVL</sequence>
<proteinExistence type="predicted"/>
<evidence type="ECO:0000313" key="3">
    <source>
        <dbReference type="EMBL" id="OZC06067.1"/>
    </source>
</evidence>
<dbReference type="Proteomes" id="UP000242913">
    <property type="component" value="Unassembled WGS sequence"/>
</dbReference>